<name>A0A0D9XD46_9ORYZ</name>
<accession>A0A0D9XD46</accession>
<dbReference type="Proteomes" id="UP000032180">
    <property type="component" value="Chromosome 9"/>
</dbReference>
<evidence type="ECO:0000313" key="2">
    <source>
        <dbReference type="EnsemblPlants" id="LPERR09G05560.1"/>
    </source>
</evidence>
<evidence type="ECO:0000256" key="1">
    <source>
        <dbReference type="SAM" id="MobiDB-lite"/>
    </source>
</evidence>
<dbReference type="Gramene" id="LPERR09G05560.1">
    <property type="protein sequence ID" value="LPERR09G05560.1"/>
    <property type="gene ID" value="LPERR09G05560"/>
</dbReference>
<keyword evidence="3" id="KW-1185">Reference proteome</keyword>
<sequence>MAGCDYEHWSSPEEEETTAAAPEHLHAIDLHSIDAFLEEAVPEDMVAAAREEEEERLRRGGRPRSREDGVKEMLRLWAKSVVKKAVETVAINQQ</sequence>
<protein>
    <submittedName>
        <fullName evidence="2">Uncharacterized protein</fullName>
    </submittedName>
</protein>
<evidence type="ECO:0000313" key="3">
    <source>
        <dbReference type="Proteomes" id="UP000032180"/>
    </source>
</evidence>
<proteinExistence type="predicted"/>
<reference evidence="2" key="3">
    <citation type="submission" date="2015-04" db="UniProtKB">
        <authorList>
            <consortium name="EnsemblPlants"/>
        </authorList>
    </citation>
    <scope>IDENTIFICATION</scope>
</reference>
<dbReference type="HOGENOM" id="CLU_190243_0_0_1"/>
<reference evidence="2 3" key="1">
    <citation type="submission" date="2012-08" db="EMBL/GenBank/DDBJ databases">
        <title>Oryza genome evolution.</title>
        <authorList>
            <person name="Wing R.A."/>
        </authorList>
    </citation>
    <scope>NUCLEOTIDE SEQUENCE</scope>
</reference>
<dbReference type="EnsemblPlants" id="LPERR09G05560.1">
    <property type="protein sequence ID" value="LPERR09G05560.1"/>
    <property type="gene ID" value="LPERR09G05560"/>
</dbReference>
<dbReference type="AlphaFoldDB" id="A0A0D9XD46"/>
<dbReference type="eggNOG" id="ENOG502R650">
    <property type="taxonomic scope" value="Eukaryota"/>
</dbReference>
<feature type="compositionally biased region" description="Basic and acidic residues" evidence="1">
    <location>
        <begin position="1"/>
        <end position="11"/>
    </location>
</feature>
<feature type="region of interest" description="Disordered" evidence="1">
    <location>
        <begin position="1"/>
        <end position="20"/>
    </location>
</feature>
<reference evidence="3" key="2">
    <citation type="submission" date="2013-12" db="EMBL/GenBank/DDBJ databases">
        <authorList>
            <person name="Yu Y."/>
            <person name="Lee S."/>
            <person name="de Baynast K."/>
            <person name="Wissotski M."/>
            <person name="Liu L."/>
            <person name="Talag J."/>
            <person name="Goicoechea J."/>
            <person name="Angelova A."/>
            <person name="Jetty R."/>
            <person name="Kudrna D."/>
            <person name="Golser W."/>
            <person name="Rivera L."/>
            <person name="Zhang J."/>
            <person name="Wing R."/>
        </authorList>
    </citation>
    <scope>NUCLEOTIDE SEQUENCE</scope>
</reference>
<organism evidence="2 3">
    <name type="scientific">Leersia perrieri</name>
    <dbReference type="NCBI Taxonomy" id="77586"/>
    <lineage>
        <taxon>Eukaryota</taxon>
        <taxon>Viridiplantae</taxon>
        <taxon>Streptophyta</taxon>
        <taxon>Embryophyta</taxon>
        <taxon>Tracheophyta</taxon>
        <taxon>Spermatophyta</taxon>
        <taxon>Magnoliopsida</taxon>
        <taxon>Liliopsida</taxon>
        <taxon>Poales</taxon>
        <taxon>Poaceae</taxon>
        <taxon>BOP clade</taxon>
        <taxon>Oryzoideae</taxon>
        <taxon>Oryzeae</taxon>
        <taxon>Oryzinae</taxon>
        <taxon>Leersia</taxon>
    </lineage>
</organism>